<evidence type="ECO:0000313" key="2">
    <source>
        <dbReference type="Proteomes" id="UP000663845"/>
    </source>
</evidence>
<gene>
    <name evidence="1" type="ORF">JYZ213_LOCUS21021</name>
</gene>
<sequence length="92" mass="10690">MNDYKHSLTIIKDNEELYIVPSLIQKVFLIELYFSRGFIEIKETNMDPVSNKSENNNITDMISERMPVAYSFNVETPNQLVDIMTEQGITLN</sequence>
<evidence type="ECO:0000313" key="1">
    <source>
        <dbReference type="EMBL" id="CAF1094373.1"/>
    </source>
</evidence>
<dbReference type="EMBL" id="CAJNOG010000226">
    <property type="protein sequence ID" value="CAF1094373.1"/>
    <property type="molecule type" value="Genomic_DNA"/>
</dbReference>
<reference evidence="1" key="1">
    <citation type="submission" date="2021-02" db="EMBL/GenBank/DDBJ databases">
        <authorList>
            <person name="Nowell W R."/>
        </authorList>
    </citation>
    <scope>NUCLEOTIDE SEQUENCE</scope>
</reference>
<dbReference type="Proteomes" id="UP000663845">
    <property type="component" value="Unassembled WGS sequence"/>
</dbReference>
<name>A0A814NSJ1_9BILA</name>
<dbReference type="AlphaFoldDB" id="A0A814NSJ1"/>
<protein>
    <submittedName>
        <fullName evidence="1">Uncharacterized protein</fullName>
    </submittedName>
</protein>
<proteinExistence type="predicted"/>
<accession>A0A814NSJ1</accession>
<comment type="caution">
    <text evidence="1">The sequence shown here is derived from an EMBL/GenBank/DDBJ whole genome shotgun (WGS) entry which is preliminary data.</text>
</comment>
<organism evidence="1 2">
    <name type="scientific">Adineta steineri</name>
    <dbReference type="NCBI Taxonomy" id="433720"/>
    <lineage>
        <taxon>Eukaryota</taxon>
        <taxon>Metazoa</taxon>
        <taxon>Spiralia</taxon>
        <taxon>Gnathifera</taxon>
        <taxon>Rotifera</taxon>
        <taxon>Eurotatoria</taxon>
        <taxon>Bdelloidea</taxon>
        <taxon>Adinetida</taxon>
        <taxon>Adinetidae</taxon>
        <taxon>Adineta</taxon>
    </lineage>
</organism>